<comment type="caution">
    <text evidence="1">The sequence shown here is derived from an EMBL/GenBank/DDBJ whole genome shotgun (WGS) entry which is preliminary data.</text>
</comment>
<dbReference type="Proteomes" id="UP001187531">
    <property type="component" value="Unassembled WGS sequence"/>
</dbReference>
<organism evidence="1 2">
    <name type="scientific">Artemia franciscana</name>
    <name type="common">Brine shrimp</name>
    <name type="synonym">Artemia sanfranciscana</name>
    <dbReference type="NCBI Taxonomy" id="6661"/>
    <lineage>
        <taxon>Eukaryota</taxon>
        <taxon>Metazoa</taxon>
        <taxon>Ecdysozoa</taxon>
        <taxon>Arthropoda</taxon>
        <taxon>Crustacea</taxon>
        <taxon>Branchiopoda</taxon>
        <taxon>Anostraca</taxon>
        <taxon>Artemiidae</taxon>
        <taxon>Artemia</taxon>
    </lineage>
</organism>
<proteinExistence type="predicted"/>
<evidence type="ECO:0008006" key="3">
    <source>
        <dbReference type="Google" id="ProtNLM"/>
    </source>
</evidence>
<evidence type="ECO:0000313" key="2">
    <source>
        <dbReference type="Proteomes" id="UP001187531"/>
    </source>
</evidence>
<name>A0AA88HX96_ARTSF</name>
<sequence>MGYINQIFTMKCMLRPNISKQRNQSSFILSPHSTQVPVVEFKWLCWKMLVLANVVRLFQVYFKQTRIYVQVDGELFSLFNIQITVKYGRFLFLELFNFVIDWILNEVMQNCAGINISLYFNVTCLDHMEDVLLLGSSFLEMQDILQREYVAATLMGFKISIEKTKLVTDDEF</sequence>
<accession>A0AA88HX96</accession>
<dbReference type="AlphaFoldDB" id="A0AA88HX96"/>
<protein>
    <recommendedName>
        <fullName evidence="3">Reverse transcriptase domain-containing protein</fullName>
    </recommendedName>
</protein>
<gene>
    <name evidence="1" type="ORF">QYM36_007066</name>
</gene>
<dbReference type="EMBL" id="JAVRJZ010000011">
    <property type="protein sequence ID" value="KAK2716793.1"/>
    <property type="molecule type" value="Genomic_DNA"/>
</dbReference>
<evidence type="ECO:0000313" key="1">
    <source>
        <dbReference type="EMBL" id="KAK2716793.1"/>
    </source>
</evidence>
<reference evidence="1" key="1">
    <citation type="submission" date="2023-07" db="EMBL/GenBank/DDBJ databases">
        <title>Chromosome-level genome assembly of Artemia franciscana.</title>
        <authorList>
            <person name="Jo E."/>
        </authorList>
    </citation>
    <scope>NUCLEOTIDE SEQUENCE</scope>
    <source>
        <tissue evidence="1">Whole body</tissue>
    </source>
</reference>
<keyword evidence="2" id="KW-1185">Reference proteome</keyword>